<evidence type="ECO:0000313" key="2">
    <source>
        <dbReference type="EMBL" id="GIH42289.1"/>
    </source>
</evidence>
<comment type="caution">
    <text evidence="2">The sequence shown here is derived from an EMBL/GenBank/DDBJ whole genome shotgun (WGS) entry which is preliminary data.</text>
</comment>
<feature type="compositionally biased region" description="Low complexity" evidence="1">
    <location>
        <begin position="280"/>
        <end position="302"/>
    </location>
</feature>
<dbReference type="Proteomes" id="UP000603904">
    <property type="component" value="Unassembled WGS sequence"/>
</dbReference>
<feature type="compositionally biased region" description="Acidic residues" evidence="1">
    <location>
        <begin position="309"/>
        <end position="326"/>
    </location>
</feature>
<dbReference type="RefSeq" id="WP_204059525.1">
    <property type="nucleotide sequence ID" value="NZ_BAAAGP010000017.1"/>
</dbReference>
<evidence type="ECO:0000256" key="1">
    <source>
        <dbReference type="SAM" id="MobiDB-lite"/>
    </source>
</evidence>
<reference evidence="2 3" key="1">
    <citation type="submission" date="2021-01" db="EMBL/GenBank/DDBJ databases">
        <title>Whole genome shotgun sequence of Microbispora corallina NBRC 16416.</title>
        <authorList>
            <person name="Komaki H."/>
            <person name="Tamura T."/>
        </authorList>
    </citation>
    <scope>NUCLEOTIDE SEQUENCE [LARGE SCALE GENOMIC DNA]</scope>
    <source>
        <strain evidence="2 3">NBRC 16416</strain>
    </source>
</reference>
<sequence length="379" mass="39486">MGWFSNLLLPGRLRTGPTVLLPVRPDPKTLLAIAQLADPAARPDGDGILAGGSRILPAVELGADMLAKLGVEGEERLWACRIAAEGPLPVDFFDKTLAEGIAYRLGGWSLCQGEPTDPVEDERRYPVVYLPAAPTPEETLPVLAGLLRPVDALDTARWPDGELADGIVHVAVRQGRVTDVYAGADTVVTVEEGHRVPPAVGVRWPYLTEVAVLRVSPLPPRPPAEADPGRGAADDLDEPAAPEEPAETVEVADVDARAVEDPEDAGEHGQRDGTADDEATATAQDAQSGAADGAVVDGAVVDGAGGEPESVESEEMEEASGDEDDLAYGPETGSADAEEAMLARATLALTLADRLQGIAADSGAFQLGEPEDVLPGRYA</sequence>
<dbReference type="EMBL" id="BOOC01000030">
    <property type="protein sequence ID" value="GIH42289.1"/>
    <property type="molecule type" value="Genomic_DNA"/>
</dbReference>
<gene>
    <name evidence="2" type="ORF">Mco01_52890</name>
</gene>
<name>A0ABQ4G5E9_9ACTN</name>
<proteinExistence type="predicted"/>
<keyword evidence="3" id="KW-1185">Reference proteome</keyword>
<feature type="compositionally biased region" description="Basic and acidic residues" evidence="1">
    <location>
        <begin position="254"/>
        <end position="274"/>
    </location>
</feature>
<feature type="compositionally biased region" description="Acidic residues" evidence="1">
    <location>
        <begin position="234"/>
        <end position="253"/>
    </location>
</feature>
<feature type="region of interest" description="Disordered" evidence="1">
    <location>
        <begin position="217"/>
        <end position="339"/>
    </location>
</feature>
<accession>A0ABQ4G5E9</accession>
<protein>
    <submittedName>
        <fullName evidence="2">Uncharacterized protein</fullName>
    </submittedName>
</protein>
<evidence type="ECO:0000313" key="3">
    <source>
        <dbReference type="Proteomes" id="UP000603904"/>
    </source>
</evidence>
<organism evidence="2 3">
    <name type="scientific">Microbispora corallina</name>
    <dbReference type="NCBI Taxonomy" id="83302"/>
    <lineage>
        <taxon>Bacteria</taxon>
        <taxon>Bacillati</taxon>
        <taxon>Actinomycetota</taxon>
        <taxon>Actinomycetes</taxon>
        <taxon>Streptosporangiales</taxon>
        <taxon>Streptosporangiaceae</taxon>
        <taxon>Microbispora</taxon>
    </lineage>
</organism>